<dbReference type="InterPro" id="IPR024775">
    <property type="entry name" value="DinB-like"/>
</dbReference>
<dbReference type="Pfam" id="PF12867">
    <property type="entry name" value="DinB_2"/>
    <property type="match status" value="1"/>
</dbReference>
<dbReference type="EMBL" id="SLWA01000007">
    <property type="protein sequence ID" value="TCN54541.1"/>
    <property type="molecule type" value="Genomic_DNA"/>
</dbReference>
<gene>
    <name evidence="3" type="ORF">EV142_10740</name>
</gene>
<protein>
    <submittedName>
        <fullName evidence="3">DinB family protein</fullName>
    </submittedName>
</protein>
<organism evidence="3 4">
    <name type="scientific">Flavobacterium circumlabens</name>
    <dbReference type="NCBI Taxonomy" id="2133765"/>
    <lineage>
        <taxon>Bacteria</taxon>
        <taxon>Pseudomonadati</taxon>
        <taxon>Bacteroidota</taxon>
        <taxon>Flavobacteriia</taxon>
        <taxon>Flavobacteriales</taxon>
        <taxon>Flavobacteriaceae</taxon>
        <taxon>Flavobacterium</taxon>
    </lineage>
</organism>
<accession>A0ABY2AVH3</accession>
<reference evidence="3 4" key="1">
    <citation type="journal article" date="2015" name="Stand. Genomic Sci.">
        <title>Genomic Encyclopedia of Bacterial and Archaeal Type Strains, Phase III: the genomes of soil and plant-associated and newly described type strains.</title>
        <authorList>
            <person name="Whitman W.B."/>
            <person name="Woyke T."/>
            <person name="Klenk H.P."/>
            <person name="Zhou Y."/>
            <person name="Lilburn T.G."/>
            <person name="Beck B.J."/>
            <person name="De Vos P."/>
            <person name="Vandamme P."/>
            <person name="Eisen J.A."/>
            <person name="Garrity G."/>
            <person name="Hugenholtz P."/>
            <person name="Kyrpides N.C."/>
        </authorList>
    </citation>
    <scope>NUCLEOTIDE SEQUENCE [LARGE SCALE GENOMIC DNA]</scope>
    <source>
        <strain evidence="3 4">P5626</strain>
    </source>
</reference>
<feature type="transmembrane region" description="Helical" evidence="1">
    <location>
        <begin position="211"/>
        <end position="236"/>
    </location>
</feature>
<sequence length="242" mass="27306">MKTEIQKKIVETFKELNHKLTSFSETELNTVPFEGSWTAGQVIQHLIMGCSGFPEMFAGKTGKTSRKPDEKVKDIEALFFNYDIKMKSPEAIIPSNITYNKNSLALSLLKIEKELLNVSENYDLTLTCLDFEIPGFGKFTIYEWVSFALIHIRRHLSQLQTIGKVVTENKAGTVTVSVSGVVEKAVAVAVAHSHIFTFSHFYIFLLSHFHILSFSHSLILSLSHSLIISFSHYLIFTIKKAS</sequence>
<keyword evidence="1" id="KW-0472">Membrane</keyword>
<dbReference type="SUPFAM" id="SSF109854">
    <property type="entry name" value="DinB/YfiT-like putative metalloenzymes"/>
    <property type="match status" value="1"/>
</dbReference>
<feature type="transmembrane region" description="Helical" evidence="1">
    <location>
        <begin position="185"/>
        <end position="205"/>
    </location>
</feature>
<comment type="caution">
    <text evidence="3">The sequence shown here is derived from an EMBL/GenBank/DDBJ whole genome shotgun (WGS) entry which is preliminary data.</text>
</comment>
<evidence type="ECO:0000259" key="2">
    <source>
        <dbReference type="Pfam" id="PF12867"/>
    </source>
</evidence>
<evidence type="ECO:0000313" key="3">
    <source>
        <dbReference type="EMBL" id="TCN54541.1"/>
    </source>
</evidence>
<dbReference type="RefSeq" id="WP_238698744.1">
    <property type="nucleotide sequence ID" value="NZ_QWDN01000007.1"/>
</dbReference>
<keyword evidence="1" id="KW-0812">Transmembrane</keyword>
<name>A0ABY2AVH3_9FLAO</name>
<keyword evidence="4" id="KW-1185">Reference proteome</keyword>
<feature type="domain" description="DinB-like" evidence="2">
    <location>
        <begin position="11"/>
        <end position="159"/>
    </location>
</feature>
<keyword evidence="1" id="KW-1133">Transmembrane helix</keyword>
<proteinExistence type="predicted"/>
<dbReference type="Gene3D" id="1.20.120.450">
    <property type="entry name" value="dinb family like domain"/>
    <property type="match status" value="1"/>
</dbReference>
<dbReference type="Proteomes" id="UP000295270">
    <property type="component" value="Unassembled WGS sequence"/>
</dbReference>
<evidence type="ECO:0000256" key="1">
    <source>
        <dbReference type="SAM" id="Phobius"/>
    </source>
</evidence>
<dbReference type="InterPro" id="IPR034660">
    <property type="entry name" value="DinB/YfiT-like"/>
</dbReference>
<evidence type="ECO:0000313" key="4">
    <source>
        <dbReference type="Proteomes" id="UP000295270"/>
    </source>
</evidence>